<evidence type="ECO:0000256" key="1">
    <source>
        <dbReference type="ARBA" id="ARBA00022555"/>
    </source>
</evidence>
<keyword evidence="3 9" id="KW-0808">Transferase</keyword>
<dbReference type="Gene3D" id="1.25.10.10">
    <property type="entry name" value="Leucine-rich Repeat Variant"/>
    <property type="match status" value="2"/>
</dbReference>
<dbReference type="PANTHER" id="PTHR10631">
    <property type="entry name" value="N 2 ,N 2 -DIMETHYLGUANOSINE TRNA METHYLTRANSFERASE"/>
    <property type="match status" value="1"/>
</dbReference>
<feature type="region of interest" description="Disordered" evidence="10">
    <location>
        <begin position="779"/>
        <end position="879"/>
    </location>
</feature>
<gene>
    <name evidence="12" type="ORF">FOZ61_010661</name>
</gene>
<feature type="region of interest" description="Disordered" evidence="10">
    <location>
        <begin position="1705"/>
        <end position="1728"/>
    </location>
</feature>
<evidence type="ECO:0000256" key="3">
    <source>
        <dbReference type="ARBA" id="ARBA00022679"/>
    </source>
</evidence>
<feature type="region of interest" description="Disordered" evidence="10">
    <location>
        <begin position="1861"/>
        <end position="1932"/>
    </location>
</feature>
<evidence type="ECO:0000256" key="6">
    <source>
        <dbReference type="ARBA" id="ARBA00022884"/>
    </source>
</evidence>
<keyword evidence="6 9" id="KW-0694">RNA-binding</keyword>
<dbReference type="SUPFAM" id="SSF48371">
    <property type="entry name" value="ARM repeat"/>
    <property type="match status" value="1"/>
</dbReference>
<dbReference type="Gene3D" id="3.40.50.150">
    <property type="entry name" value="Vaccinia Virus protein VP39"/>
    <property type="match status" value="1"/>
</dbReference>
<dbReference type="InterPro" id="IPR016024">
    <property type="entry name" value="ARM-type_fold"/>
</dbReference>
<sequence>MANITSPPAHNGVQENGRIREGLAEILPIEGNKVFYNNVQVFNRDTSVLALNVFESWRMEHAPPGRAGRALTEELKKTNEGLTWEVIPKNDSGLSFTLLTLFQNLIPLFLWLLGGKVFEAMAASGLRSVRYTKEVKNLKHVVVNDLDEKAADNIKANLKHNCIPETIAEASHSDCIRHMQHNDLAYDVIDLDPYGSAAPFLDGALNSVKNGGLLCVTCTDSAVLCGNHTDVCYYRYGGTAPKAKYCHELALRLMLHAISSAAGRRKRAIVPLLSLSIDFYYRVFVRVIDSPKDCGNLAADTSLLLQCVNCEWHELSPLAQPKSEKNANLKPGTLLGQHGGTTPPATCPICKGRLVMGGPCWTGPLHDASFVSAMLAESSDAQHKIEKYPGITAWKKVHGLLTAVSMELPGSPLFYTLDGLMSITRAPNCPLQKFKNTLINLGYKVSHFHREPMAIKTDAPSEVIFDLARAWALQHQEASGVVLKPKIEGFLDKETSSLPDSDWRKINFEEPLAKDVDEGKESEDGKEQHHKKRTPMFLPNPESNWGPKRAAAGWPGGKCKKVKTGHEEDEKSSPEETPTAEPSLYHIAIVDGVGCTADQSLAHEMVLNAISLQLVEFVVRTTLERLTANCDMVSAVSEMSSDSEQEDGALSKVMQMLEKYNFKDNPEAVGVITETIVGVIRDHESDAELILKCTEILSDMASPEHGPPHWRCALVFRALLPVILMDNYAKEKTVAAPTASMRTAKDIILQWVILAALFQGFVREHPVLLCRRLVEKDVDDLGGDDDEDGTPSGSEEEGEGDERNGDRRRRKRRRGDAEGGRGDKRRRGPQSDDESSDSDGDEGGSERARRGHRRPEGASPQDDDSEDKENRGGKTEVMMDPVMGLIQRICTLCPEKKDWREAAAVTIVTLLESFAEQVVELELDEGTLTSRFALFVELLLTTNRAGFRAFAIDVVGVLVMRAEKAHLEKETAKLLLQGVLGCVLDPVSSVRSKAILGVGSLLKALVLGGGNDMSDEDRDWLRGVARKIPEIVVRAASDEKTGVRTVCTKVIDMLIDVLEELNDLVGDETPFVLPLDETLPILGLDSAVSVRKAAIATTDKILQMLSGRHREVLERLYPAIENGRNNDLQNKSNIPTLWCTVVLPLVSDAEQSVSDIATDTVKESILQPLKSALRRSSGLDPLSTCLLRTISSHHNWVEYAQRGIKLLMRREQSTKTACKPFVSALEKVIEETTNEEDPHLVQALWMLLEEFASLQGDVIDPSLVARAVKTYFSEDQCNPQASFGHLCLLKAVLFVMKQVAALVDGDSATAIGELLLEAIKKFKIPLTVALPVMELVKCLCDTHRTTKQALKGWQKDLVSQMETCVYQGAIFKPDRPPAMPEVETKRLVAALGYLGDLVLVCEESGKKNVSCFSKPESTYTNIHVLATDSVFSDIMSGNPKQHFRIPVPVRAQAIICLGKICLKNEKQAKNLADVFALLLRHFEPVVVRNNAFVVLYDLCVQYTGLVDPRLPMMTRALNDKIRFYRHQAMMVISSLMAEDYVKFRGQTVYRYLTVLADENEEIRSFVESFFTRILIPRQHGLFADVFVKTICALNCWKGHPLYANAAHNNREFSLQELTVKRERIYRFMMEHLDESAKFKVVNEIMTRLLTRFLDEDGAARPLPLPQTEEESGGRVLTDVFCLLSCRELRLHMKSVGGGRDIAEQQRAMGSDENEDPNLQGERRDAAEKSKKYMQETMIPTLLQLRNLMQSETSPFVYHINNCLRELLRDFKDEIATFCNGDDQLAVELLYDLNIEGRGGMLLGRNEQGSNGENGNQRCRGPAPLRLFDIADGHGDQMGINVGLDGSGGVAPAGMTDFQRRMMSRARKKAKSYGGRENPPVVASPEATRSRASEGTSSLQRRAEDAPRTDQLREKEEDQEASAVRLEAHGDEE</sequence>
<name>A0A7J6M241_PEROL</name>
<dbReference type="Pfam" id="PF02005">
    <property type="entry name" value="TRM"/>
    <property type="match status" value="1"/>
</dbReference>
<dbReference type="InterPro" id="IPR011989">
    <property type="entry name" value="ARM-like"/>
</dbReference>
<comment type="similarity">
    <text evidence="9">Belongs to the class I-like SAM-binding methyltransferase superfamily. Trm1 family.</text>
</comment>
<dbReference type="NCBIfam" id="TIGR00308">
    <property type="entry name" value="TRM1"/>
    <property type="match status" value="1"/>
</dbReference>
<keyword evidence="1 9" id="KW-0820">tRNA-binding</keyword>
<dbReference type="InterPro" id="IPR042296">
    <property type="entry name" value="tRNA_met_Trm1_C"/>
</dbReference>
<proteinExistence type="inferred from homology"/>
<dbReference type="GO" id="GO:0000049">
    <property type="term" value="F:tRNA binding"/>
    <property type="evidence" value="ECO:0007669"/>
    <property type="project" value="UniProtKB-UniRule"/>
</dbReference>
<dbReference type="PROSITE" id="PS51626">
    <property type="entry name" value="SAM_MT_TRM1"/>
    <property type="match status" value="1"/>
</dbReference>
<dbReference type="EMBL" id="JABAHT010000089">
    <property type="protein sequence ID" value="KAF4665653.1"/>
    <property type="molecule type" value="Genomic_DNA"/>
</dbReference>
<dbReference type="EC" id="2.1.1.216" evidence="7"/>
<evidence type="ECO:0000256" key="5">
    <source>
        <dbReference type="ARBA" id="ARBA00022694"/>
    </source>
</evidence>
<protein>
    <recommendedName>
        <fullName evidence="7">tRNA (guanine(26)-N(2))-dimethyltransferase</fullName>
        <ecNumber evidence="7">2.1.1.216</ecNumber>
    </recommendedName>
</protein>
<dbReference type="InterPro" id="IPR032682">
    <property type="entry name" value="Cnd1_C"/>
</dbReference>
<evidence type="ECO:0000256" key="7">
    <source>
        <dbReference type="ARBA" id="ARBA00039099"/>
    </source>
</evidence>
<evidence type="ECO:0000256" key="9">
    <source>
        <dbReference type="PROSITE-ProRule" id="PRU00958"/>
    </source>
</evidence>
<accession>A0A7J6M241</accession>
<reference evidence="12 13" key="1">
    <citation type="submission" date="2020-04" db="EMBL/GenBank/DDBJ databases">
        <title>Perkinsus olseni comparative genomics.</title>
        <authorList>
            <person name="Bogema D.R."/>
        </authorList>
    </citation>
    <scope>NUCLEOTIDE SEQUENCE [LARGE SCALE GENOMIC DNA]</scope>
    <source>
        <strain evidence="12">ATCC PRA-179</strain>
    </source>
</reference>
<dbReference type="InterPro" id="IPR002905">
    <property type="entry name" value="Trm1"/>
</dbReference>
<feature type="compositionally biased region" description="Basic residues" evidence="10">
    <location>
        <begin position="1861"/>
        <end position="1870"/>
    </location>
</feature>
<dbReference type="InterPro" id="IPR029063">
    <property type="entry name" value="SAM-dependent_MTases_sf"/>
</dbReference>
<evidence type="ECO:0000256" key="2">
    <source>
        <dbReference type="ARBA" id="ARBA00022603"/>
    </source>
</evidence>
<feature type="compositionally biased region" description="Acidic residues" evidence="10">
    <location>
        <begin position="831"/>
        <end position="843"/>
    </location>
</feature>
<evidence type="ECO:0000256" key="4">
    <source>
        <dbReference type="ARBA" id="ARBA00022691"/>
    </source>
</evidence>
<comment type="catalytic activity">
    <reaction evidence="8">
        <text>guanosine(26) in tRNA + 2 S-adenosyl-L-methionine = N(2)-dimethylguanosine(26) in tRNA + 2 S-adenosyl-L-homocysteine + 2 H(+)</text>
        <dbReference type="Rhea" id="RHEA:43140"/>
        <dbReference type="Rhea" id="RHEA-COMP:10359"/>
        <dbReference type="Rhea" id="RHEA-COMP:10360"/>
        <dbReference type="ChEBI" id="CHEBI:15378"/>
        <dbReference type="ChEBI" id="CHEBI:57856"/>
        <dbReference type="ChEBI" id="CHEBI:59789"/>
        <dbReference type="ChEBI" id="CHEBI:74269"/>
        <dbReference type="ChEBI" id="CHEBI:74513"/>
        <dbReference type="EC" id="2.1.1.216"/>
    </reaction>
</comment>
<dbReference type="PANTHER" id="PTHR10631:SF3">
    <property type="entry name" value="TRNA (GUANINE(26)-N(2))-DIMETHYLTRANSFERASE"/>
    <property type="match status" value="1"/>
</dbReference>
<keyword evidence="5 9" id="KW-0819">tRNA processing</keyword>
<organism evidence="12 13">
    <name type="scientific">Perkinsus olseni</name>
    <name type="common">Perkinsus atlanticus</name>
    <dbReference type="NCBI Taxonomy" id="32597"/>
    <lineage>
        <taxon>Eukaryota</taxon>
        <taxon>Sar</taxon>
        <taxon>Alveolata</taxon>
        <taxon>Perkinsozoa</taxon>
        <taxon>Perkinsea</taxon>
        <taxon>Perkinsida</taxon>
        <taxon>Perkinsidae</taxon>
        <taxon>Perkinsus</taxon>
    </lineage>
</organism>
<dbReference type="GO" id="GO:0002940">
    <property type="term" value="P:tRNA N2-guanine methylation"/>
    <property type="evidence" value="ECO:0007669"/>
    <property type="project" value="TreeGrafter"/>
</dbReference>
<evidence type="ECO:0000313" key="12">
    <source>
        <dbReference type="EMBL" id="KAF4665653.1"/>
    </source>
</evidence>
<feature type="compositionally biased region" description="Acidic residues" evidence="10">
    <location>
        <begin position="779"/>
        <end position="800"/>
    </location>
</feature>
<dbReference type="GO" id="GO:0160104">
    <property type="term" value="F:tRNA (guanine(26)-N2)-dimethyltransferase activity"/>
    <property type="evidence" value="ECO:0007669"/>
    <property type="project" value="UniProtKB-EC"/>
</dbReference>
<evidence type="ECO:0000259" key="11">
    <source>
        <dbReference type="Pfam" id="PF12717"/>
    </source>
</evidence>
<comment type="caution">
    <text evidence="12">The sequence shown here is derived from an EMBL/GenBank/DDBJ whole genome shotgun (WGS) entry which is preliminary data.</text>
</comment>
<evidence type="ECO:0000256" key="8">
    <source>
        <dbReference type="ARBA" id="ARBA00051897"/>
    </source>
</evidence>
<evidence type="ECO:0000256" key="10">
    <source>
        <dbReference type="SAM" id="MobiDB-lite"/>
    </source>
</evidence>
<dbReference type="Gene3D" id="3.30.56.70">
    <property type="entry name" value="N2,N2-dimethylguanosine tRNA methyltransferase, C-terminal domain"/>
    <property type="match status" value="1"/>
</dbReference>
<feature type="region of interest" description="Disordered" evidence="10">
    <location>
        <begin position="510"/>
        <end position="580"/>
    </location>
</feature>
<feature type="compositionally biased region" description="Basic and acidic residues" evidence="10">
    <location>
        <begin position="1900"/>
        <end position="1915"/>
    </location>
</feature>
<dbReference type="Proteomes" id="UP000570595">
    <property type="component" value="Unassembled WGS sequence"/>
</dbReference>
<dbReference type="SUPFAM" id="SSF53335">
    <property type="entry name" value="S-adenosyl-L-methionine-dependent methyltransferases"/>
    <property type="match status" value="1"/>
</dbReference>
<evidence type="ECO:0000313" key="13">
    <source>
        <dbReference type="Proteomes" id="UP000570595"/>
    </source>
</evidence>
<dbReference type="GO" id="GO:0005634">
    <property type="term" value="C:nucleus"/>
    <property type="evidence" value="ECO:0007669"/>
    <property type="project" value="TreeGrafter"/>
</dbReference>
<feature type="compositionally biased region" description="Basic and acidic residues" evidence="10">
    <location>
        <begin position="510"/>
        <end position="527"/>
    </location>
</feature>
<keyword evidence="4 9" id="KW-0949">S-adenosyl-L-methionine</keyword>
<keyword evidence="2 9" id="KW-0489">Methyltransferase</keyword>
<feature type="domain" description="Condensin complex subunit 1 C-terminal" evidence="11">
    <location>
        <begin position="1486"/>
        <end position="1649"/>
    </location>
</feature>
<dbReference type="FunFam" id="3.30.56.70:FF:000001">
    <property type="entry name" value="tRNA (guanine(26)-N(2))-dimethyltransferase"/>
    <property type="match status" value="1"/>
</dbReference>
<dbReference type="Pfam" id="PF12717">
    <property type="entry name" value="Cnd1"/>
    <property type="match status" value="1"/>
</dbReference>
<feature type="compositionally biased region" description="Basic and acidic residues" evidence="10">
    <location>
        <begin position="564"/>
        <end position="574"/>
    </location>
</feature>
<dbReference type="OrthoDB" id="439263at2759"/>